<name>A0ABM7NS22_9VIRU</name>
<dbReference type="GeneID" id="80558111"/>
<organism evidence="1 2">
    <name type="scientific">Cotonvirus japonicus</name>
    <dbReference type="NCBI Taxonomy" id="2811091"/>
    <lineage>
        <taxon>Viruses</taxon>
        <taxon>Varidnaviria</taxon>
        <taxon>Bamfordvirae</taxon>
        <taxon>Nucleocytoviricota</taxon>
        <taxon>Megaviricetes</taxon>
        <taxon>Imitervirales</taxon>
        <taxon>Mimiviridae</taxon>
        <taxon>Megamimivirinae</taxon>
        <taxon>Cotonvirus</taxon>
        <taxon>Cotonvirus japonicum</taxon>
    </lineage>
</organism>
<reference evidence="1 2" key="1">
    <citation type="submission" date="2021-02" db="EMBL/GenBank/DDBJ databases">
        <title>Cotonvirus japonicus, which uses Golgi apparatus of host cells for its virion factory, phylogenetically links tailed tupanvirus and icosahedral mimivirus.</title>
        <authorList>
            <person name="Takahashi H."/>
            <person name="Fukaya S."/>
            <person name="Song C."/>
            <person name="Murata K."/>
            <person name="Takemura M."/>
        </authorList>
    </citation>
    <scope>NUCLEOTIDE SEQUENCE [LARGE SCALE GENOMIC DNA]</scope>
</reference>
<keyword evidence="2" id="KW-1185">Reference proteome</keyword>
<evidence type="ECO:0000313" key="2">
    <source>
        <dbReference type="Proteomes" id="UP001321479"/>
    </source>
</evidence>
<proteinExistence type="predicted"/>
<evidence type="ECO:0000313" key="1">
    <source>
        <dbReference type="EMBL" id="BCS82906.1"/>
    </source>
</evidence>
<dbReference type="EMBL" id="AP024483">
    <property type="protein sequence ID" value="BCS82906.1"/>
    <property type="molecule type" value="Genomic_DNA"/>
</dbReference>
<sequence>MTSLILVPYTLLAQGIYAGLIGAISTITMSACGAIKSIYNYKNEDVNLHIRRLDIERQLVIIQSILLKVTKTKNTKNTVNLKLDDLEKTHIFELIDTKPDLNNDPIKLCLMYLHESINDIHRDLSNISNKIDAHNNKWFNYWRTLNIKNFVENLESDTKILGERFDYLIKISAFLNNTQHF</sequence>
<protein>
    <submittedName>
        <fullName evidence="1">Uncharacterized protein</fullName>
    </submittedName>
</protein>
<accession>A0ABM7NS22</accession>
<dbReference type="Proteomes" id="UP001321479">
    <property type="component" value="Segment"/>
</dbReference>
<dbReference type="RefSeq" id="YP_010841514.1">
    <property type="nucleotide sequence ID" value="NC_079139.1"/>
</dbReference>